<sequence length="334" mass="37125">MIDLKKKKKLKITIDQIEKKFGKGSIMCLGDNHSMNIKTISTGSLSLDIALGVGGLPMGRIVEIYGPESSGKTTLTLQIIASAQKENKICAFIDAEHSLDPLYAKKLGVDIDNLLCSQPDNGEQALEICNKLSKSGIVKVIVIDSVASLTPKKEIEGNIEDSHIGLTARMMGKAMRKLSINLKKTNTLLILINQIRIKIGINFGNPEITTGGNALKFYASIRLDIRKIGLIKKGENIIGNETRVKVVKNKVSSPFKQAEFQIIFGKGINIYDEILKLSIKHNLILKSGSWYSYKKNKIGQGKKNVYQYLKNNPKIYINLKNKIKKKLLKNNFLK</sequence>
<feature type="domain" description="RecA family profile 1" evidence="13">
    <location>
        <begin position="36"/>
        <end position="195"/>
    </location>
</feature>
<dbReference type="Pfam" id="PF21096">
    <property type="entry name" value="RecA_C"/>
    <property type="match status" value="1"/>
</dbReference>
<keyword evidence="8 10" id="KW-0234">DNA repair</keyword>
<dbReference type="AlphaFoldDB" id="A0A3Q9CKD4"/>
<dbReference type="InterPro" id="IPR013765">
    <property type="entry name" value="DNA_recomb/repair_RecA"/>
</dbReference>
<dbReference type="SUPFAM" id="SSF52540">
    <property type="entry name" value="P-loop containing nucleoside triphosphate hydrolases"/>
    <property type="match status" value="1"/>
</dbReference>
<dbReference type="Gene3D" id="3.40.50.300">
    <property type="entry name" value="P-loop containing nucleotide triphosphate hydrolases"/>
    <property type="match status" value="1"/>
</dbReference>
<dbReference type="InterPro" id="IPR003593">
    <property type="entry name" value="AAA+_ATPase"/>
</dbReference>
<keyword evidence="6 10" id="KW-0238">DNA-binding</keyword>
<evidence type="ECO:0000256" key="11">
    <source>
        <dbReference type="RuleBase" id="RU000526"/>
    </source>
</evidence>
<evidence type="ECO:0000259" key="13">
    <source>
        <dbReference type="PROSITE" id="PS50162"/>
    </source>
</evidence>
<evidence type="ECO:0000256" key="10">
    <source>
        <dbReference type="HAMAP-Rule" id="MF_00268"/>
    </source>
</evidence>
<dbReference type="PANTHER" id="PTHR45900:SF1">
    <property type="entry name" value="MITOCHONDRIAL DNA REPAIR PROTEIN RECA HOMOLOG-RELATED"/>
    <property type="match status" value="1"/>
</dbReference>
<dbReference type="Pfam" id="PF00154">
    <property type="entry name" value="RecA_N"/>
    <property type="match status" value="1"/>
</dbReference>
<dbReference type="PRINTS" id="PR00142">
    <property type="entry name" value="RECA"/>
</dbReference>
<dbReference type="PROSITE" id="PS50163">
    <property type="entry name" value="RECA_3"/>
    <property type="match status" value="1"/>
</dbReference>
<reference evidence="15 16" key="1">
    <citation type="journal article" date="2018" name="Genome Biol. Evol.">
        <title>Partnering With a Pest: Genomes of Hemlock Woolly Adelgid Symbionts Reveal Atypical Nutritional Provisioning Patterns in Dual-Obligate Bacteria.</title>
        <authorList>
            <person name="Weglarz K.M."/>
            <person name="Havill N.P."/>
            <person name="Burke G.R."/>
            <person name="von Dohlen C.D."/>
        </authorList>
    </citation>
    <scope>NUCLEOTIDE SEQUENCE [LARGE SCALE GENOMIC DNA]</scope>
    <source>
        <strain evidence="15">ENA</strain>
    </source>
</reference>
<keyword evidence="7 10" id="KW-0233">DNA recombination</keyword>
<evidence type="ECO:0000259" key="14">
    <source>
        <dbReference type="PROSITE" id="PS50163"/>
    </source>
</evidence>
<dbReference type="HAMAP" id="MF_00268">
    <property type="entry name" value="RecA"/>
    <property type="match status" value="1"/>
</dbReference>
<evidence type="ECO:0000256" key="4">
    <source>
        <dbReference type="ARBA" id="ARBA00022763"/>
    </source>
</evidence>
<evidence type="ECO:0000256" key="5">
    <source>
        <dbReference type="ARBA" id="ARBA00022840"/>
    </source>
</evidence>
<feature type="binding site" evidence="10">
    <location>
        <begin position="66"/>
        <end position="73"/>
    </location>
    <ligand>
        <name>ATP</name>
        <dbReference type="ChEBI" id="CHEBI:30616"/>
    </ligand>
</feature>
<feature type="domain" description="RecA family profile 2" evidence="14">
    <location>
        <begin position="200"/>
        <end position="273"/>
    </location>
</feature>
<name>A0A3Q9CKD4_9ENTR</name>
<evidence type="ECO:0000256" key="7">
    <source>
        <dbReference type="ARBA" id="ARBA00023172"/>
    </source>
</evidence>
<dbReference type="PROSITE" id="PS00321">
    <property type="entry name" value="RECA_1"/>
    <property type="match status" value="1"/>
</dbReference>
<evidence type="ECO:0000256" key="2">
    <source>
        <dbReference type="ARBA" id="ARBA00015553"/>
    </source>
</evidence>
<gene>
    <name evidence="10" type="primary">recA</name>
    <name evidence="15" type="ORF">C3B56_00013</name>
</gene>
<dbReference type="InterPro" id="IPR020584">
    <property type="entry name" value="DNA_recomb/repair_RecA_CS"/>
</dbReference>
<dbReference type="SMART" id="SM00382">
    <property type="entry name" value="AAA"/>
    <property type="match status" value="1"/>
</dbReference>
<keyword evidence="16" id="KW-1185">Reference proteome</keyword>
<keyword evidence="9 10" id="KW-0742">SOS response</keyword>
<dbReference type="InterPro" id="IPR027417">
    <property type="entry name" value="P-loop_NTPase"/>
</dbReference>
<evidence type="ECO:0000256" key="12">
    <source>
        <dbReference type="RuleBase" id="RU004527"/>
    </source>
</evidence>
<keyword evidence="10" id="KW-0963">Cytoplasm</keyword>
<comment type="function">
    <text evidence="10">Can catalyze the hydrolysis of ATP in the presence of single-stranded DNA, the ATP-dependent uptake of single-stranded DNA by duplex DNA, and the ATP-dependent hybridization of homologous single-stranded DNAs. It interacts with LexA causing its activation and leading to its autocatalytic cleavage.</text>
</comment>
<dbReference type="PANTHER" id="PTHR45900">
    <property type="entry name" value="RECA"/>
    <property type="match status" value="1"/>
</dbReference>
<organism evidence="15 16">
    <name type="scientific">Candidatus Annandia adelgestsuga</name>
    <dbReference type="NCBI Taxonomy" id="1302411"/>
    <lineage>
        <taxon>Bacteria</taxon>
        <taxon>Pseudomonadati</taxon>
        <taxon>Pseudomonadota</taxon>
        <taxon>Gammaproteobacteria</taxon>
        <taxon>Enterobacterales</taxon>
        <taxon>Enterobacteriaceae</taxon>
        <taxon>Candidatus Annandia</taxon>
    </lineage>
</organism>
<protein>
    <recommendedName>
        <fullName evidence="2 10">Protein RecA</fullName>
    </recommendedName>
    <alternativeName>
        <fullName evidence="10 11">Recombinase A</fullName>
    </alternativeName>
</protein>
<dbReference type="InterPro" id="IPR049428">
    <property type="entry name" value="RecA-like_N"/>
</dbReference>
<dbReference type="GO" id="GO:0003684">
    <property type="term" value="F:damaged DNA binding"/>
    <property type="evidence" value="ECO:0007669"/>
    <property type="project" value="UniProtKB-UniRule"/>
</dbReference>
<dbReference type="GO" id="GO:0006281">
    <property type="term" value="P:DNA repair"/>
    <property type="evidence" value="ECO:0007669"/>
    <property type="project" value="UniProtKB-UniRule"/>
</dbReference>
<dbReference type="GO" id="GO:0003697">
    <property type="term" value="F:single-stranded DNA binding"/>
    <property type="evidence" value="ECO:0007669"/>
    <property type="project" value="UniProtKB-UniRule"/>
</dbReference>
<dbReference type="GO" id="GO:0140664">
    <property type="term" value="F:ATP-dependent DNA damage sensor activity"/>
    <property type="evidence" value="ECO:0007669"/>
    <property type="project" value="InterPro"/>
</dbReference>
<keyword evidence="4 10" id="KW-0227">DNA damage</keyword>
<dbReference type="GO" id="GO:0005829">
    <property type="term" value="C:cytosol"/>
    <property type="evidence" value="ECO:0007669"/>
    <property type="project" value="TreeGrafter"/>
</dbReference>
<evidence type="ECO:0000256" key="6">
    <source>
        <dbReference type="ARBA" id="ARBA00023125"/>
    </source>
</evidence>
<accession>A0A3Q9CKD4</accession>
<dbReference type="FunFam" id="3.40.50.300:FF:000087">
    <property type="entry name" value="Recombinase RecA"/>
    <property type="match status" value="1"/>
</dbReference>
<dbReference type="Proteomes" id="UP000274458">
    <property type="component" value="Chromosome"/>
</dbReference>
<dbReference type="InterPro" id="IPR049261">
    <property type="entry name" value="RecA-like_C"/>
</dbReference>
<evidence type="ECO:0000256" key="3">
    <source>
        <dbReference type="ARBA" id="ARBA00022741"/>
    </source>
</evidence>
<dbReference type="PROSITE" id="PS50162">
    <property type="entry name" value="RECA_2"/>
    <property type="match status" value="1"/>
</dbReference>
<evidence type="ECO:0000313" key="15">
    <source>
        <dbReference type="EMBL" id="AZP36147.1"/>
    </source>
</evidence>
<evidence type="ECO:0000313" key="16">
    <source>
        <dbReference type="Proteomes" id="UP000274458"/>
    </source>
</evidence>
<dbReference type="GO" id="GO:0009432">
    <property type="term" value="P:SOS response"/>
    <property type="evidence" value="ECO:0007669"/>
    <property type="project" value="UniProtKB-UniRule"/>
</dbReference>
<dbReference type="InterPro" id="IPR023400">
    <property type="entry name" value="RecA_C_sf"/>
</dbReference>
<comment type="subcellular location">
    <subcellularLocation>
        <location evidence="10">Cytoplasm</location>
    </subcellularLocation>
</comment>
<proteinExistence type="inferred from homology"/>
<dbReference type="GO" id="GO:0006310">
    <property type="term" value="P:DNA recombination"/>
    <property type="evidence" value="ECO:0007669"/>
    <property type="project" value="UniProtKB-UniRule"/>
</dbReference>
<dbReference type="NCBIfam" id="TIGR02012">
    <property type="entry name" value="tigrfam_recA"/>
    <property type="match status" value="1"/>
</dbReference>
<comment type="similarity">
    <text evidence="1 10 12">Belongs to the RecA family.</text>
</comment>
<keyword evidence="3 10" id="KW-0547">Nucleotide-binding</keyword>
<dbReference type="EMBL" id="CP026513">
    <property type="protein sequence ID" value="AZP36147.1"/>
    <property type="molecule type" value="Genomic_DNA"/>
</dbReference>
<keyword evidence="5 10" id="KW-0067">ATP-binding</keyword>
<dbReference type="SUPFAM" id="SSF54752">
    <property type="entry name" value="RecA protein, C-terminal domain"/>
    <property type="match status" value="1"/>
</dbReference>
<dbReference type="InterPro" id="IPR020588">
    <property type="entry name" value="RecA_ATP-bd"/>
</dbReference>
<evidence type="ECO:0000256" key="8">
    <source>
        <dbReference type="ARBA" id="ARBA00023204"/>
    </source>
</evidence>
<dbReference type="CDD" id="cd00983">
    <property type="entry name" value="RecA"/>
    <property type="match status" value="1"/>
</dbReference>
<dbReference type="GO" id="GO:0005524">
    <property type="term" value="F:ATP binding"/>
    <property type="evidence" value="ECO:0007669"/>
    <property type="project" value="UniProtKB-UniRule"/>
</dbReference>
<evidence type="ECO:0000256" key="9">
    <source>
        <dbReference type="ARBA" id="ARBA00023236"/>
    </source>
</evidence>
<dbReference type="KEGG" id="aade:C3B56_00013"/>
<dbReference type="InterPro" id="IPR020587">
    <property type="entry name" value="RecA_monomer-monomer_interface"/>
</dbReference>
<evidence type="ECO:0000256" key="1">
    <source>
        <dbReference type="ARBA" id="ARBA00009391"/>
    </source>
</evidence>